<feature type="domain" description="Teneurin-like YD-shell" evidence="2">
    <location>
        <begin position="65"/>
        <end position="172"/>
    </location>
</feature>
<dbReference type="Gene3D" id="2.180.10.10">
    <property type="entry name" value="RHS repeat-associated core"/>
    <property type="match status" value="1"/>
</dbReference>
<organism evidence="3">
    <name type="scientific">marine sediment metagenome</name>
    <dbReference type="NCBI Taxonomy" id="412755"/>
    <lineage>
        <taxon>unclassified sequences</taxon>
        <taxon>metagenomes</taxon>
        <taxon>ecological metagenomes</taxon>
    </lineage>
</organism>
<name>A0A0F9LBL2_9ZZZZ</name>
<evidence type="ECO:0000313" key="3">
    <source>
        <dbReference type="EMBL" id="KKM61475.1"/>
    </source>
</evidence>
<evidence type="ECO:0000259" key="2">
    <source>
        <dbReference type="Pfam" id="PF25023"/>
    </source>
</evidence>
<dbReference type="PANTHER" id="PTHR32305">
    <property type="match status" value="1"/>
</dbReference>
<dbReference type="InterPro" id="IPR006530">
    <property type="entry name" value="YD"/>
</dbReference>
<dbReference type="InterPro" id="IPR050708">
    <property type="entry name" value="T6SS_VgrG/RHS"/>
</dbReference>
<evidence type="ECO:0000256" key="1">
    <source>
        <dbReference type="ARBA" id="ARBA00022737"/>
    </source>
</evidence>
<dbReference type="NCBIfam" id="TIGR01643">
    <property type="entry name" value="YD_repeat_2x"/>
    <property type="match status" value="3"/>
</dbReference>
<reference evidence="3" key="1">
    <citation type="journal article" date="2015" name="Nature">
        <title>Complex archaea that bridge the gap between prokaryotes and eukaryotes.</title>
        <authorList>
            <person name="Spang A."/>
            <person name="Saw J.H."/>
            <person name="Jorgensen S.L."/>
            <person name="Zaremba-Niedzwiedzka K."/>
            <person name="Martijn J."/>
            <person name="Lind A.E."/>
            <person name="van Eijk R."/>
            <person name="Schleper C."/>
            <person name="Guy L."/>
            <person name="Ettema T.J."/>
        </authorList>
    </citation>
    <scope>NUCLEOTIDE SEQUENCE</scope>
</reference>
<gene>
    <name evidence="3" type="ORF">LCGC14_1531370</name>
</gene>
<dbReference type="Pfam" id="PF25023">
    <property type="entry name" value="TEN_YD-shell"/>
    <property type="match status" value="1"/>
</dbReference>
<dbReference type="EMBL" id="LAZR01011476">
    <property type="protein sequence ID" value="KKM61475.1"/>
    <property type="molecule type" value="Genomic_DNA"/>
</dbReference>
<dbReference type="InterPro" id="IPR056823">
    <property type="entry name" value="TEN-like_YD-shell"/>
</dbReference>
<comment type="caution">
    <text evidence="3">The sequence shown here is derived from an EMBL/GenBank/DDBJ whole genome shotgun (WGS) entry which is preliminary data.</text>
</comment>
<dbReference type="PANTHER" id="PTHR32305:SF15">
    <property type="entry name" value="PROTEIN RHSA-RELATED"/>
    <property type="match status" value="1"/>
</dbReference>
<proteinExistence type="predicted"/>
<sequence>MYDIGAADFDEDGHLDEVVYSSTLSDVWSQYVSGLPRTYRNRALERVTYSYDGLAMPFDFDGGYLTSKDLPGDDNDASYTYDDHGNLITATNGLGTVVLDYDDNDRLGRVTYPDGLWVGYGYDAAGRRSSVTDHTGHSVTYLYDTVGRLWRVVDDGGADIARYTYDVENRLVFADDGSHTWTYTYDALGNRSAVTDETGYTLYYLTDPVGMGSLMGLYDDSGLVAQLDHGFGPVAYDTAGQLGYWGQIPQ</sequence>
<accession>A0A0F9LBL2</accession>
<keyword evidence="1" id="KW-0677">Repeat</keyword>
<protein>
    <recommendedName>
        <fullName evidence="2">Teneurin-like YD-shell domain-containing protein</fullName>
    </recommendedName>
</protein>
<dbReference type="AlphaFoldDB" id="A0A0F9LBL2"/>